<keyword evidence="2" id="KW-0472">Membrane</keyword>
<dbReference type="Proteomes" id="UP000054279">
    <property type="component" value="Unassembled WGS sequence"/>
</dbReference>
<proteinExistence type="predicted"/>
<feature type="chain" id="PRO_5002214980" evidence="3">
    <location>
        <begin position="21"/>
        <end position="372"/>
    </location>
</feature>
<accession>A0A0C9VDN6</accession>
<keyword evidence="3" id="KW-0732">Signal</keyword>
<dbReference type="EMBL" id="KN837152">
    <property type="protein sequence ID" value="KIJ39502.1"/>
    <property type="molecule type" value="Genomic_DNA"/>
</dbReference>
<protein>
    <submittedName>
        <fullName evidence="4">Unplaced genomic scaffold SPHSTscaffold_77, whole genome shotgun sequence</fullName>
    </submittedName>
</protein>
<keyword evidence="2" id="KW-1133">Transmembrane helix</keyword>
<evidence type="ECO:0000313" key="4">
    <source>
        <dbReference type="EMBL" id="KIJ39502.1"/>
    </source>
</evidence>
<evidence type="ECO:0000313" key="5">
    <source>
        <dbReference type="Proteomes" id="UP000054279"/>
    </source>
</evidence>
<keyword evidence="2" id="KW-0812">Transmembrane</keyword>
<dbReference type="AlphaFoldDB" id="A0A0C9VDN6"/>
<name>A0A0C9VDN6_SPHS4</name>
<dbReference type="HOGENOM" id="CLU_054233_0_0_1"/>
<feature type="transmembrane region" description="Helical" evidence="2">
    <location>
        <begin position="231"/>
        <end position="255"/>
    </location>
</feature>
<sequence>MLLLPLTLFTCLALLPKSYAEDNDATTCDINNNQLQVGTFQLTSDCNSTSYCQPSTGKCLARGCKKDDFPLGYAIGEATPKKCGVGFFCPDEADACQAVMPVGSACQLNRDDECEGPPNFADLRDPTGYRNTNGSVCLNFQCMWANRTLGTTCVTEQMAYISYASDDTEFIYVSSRDNCRLGLYCNANDKVCMKQKDFGVQCSADKECSSNNCLEDLTCGNRPNQPTHFGIWVYIVVGLGILIGVGGTFIGLYLLHRKARDEEREKRVQYWREQNAFRQNILQMRETAKASLLSLSMQGNDTPRSTYYAQTGSEDSSIPMLRRNSGFRTASDDGQDSVIHGETPIIMPADQEGYGWGQRLPAGRRPSQGRKF</sequence>
<evidence type="ECO:0000256" key="2">
    <source>
        <dbReference type="SAM" id="Phobius"/>
    </source>
</evidence>
<feature type="region of interest" description="Disordered" evidence="1">
    <location>
        <begin position="303"/>
        <end position="338"/>
    </location>
</feature>
<organism evidence="4 5">
    <name type="scientific">Sphaerobolus stellatus (strain SS14)</name>
    <dbReference type="NCBI Taxonomy" id="990650"/>
    <lineage>
        <taxon>Eukaryota</taxon>
        <taxon>Fungi</taxon>
        <taxon>Dikarya</taxon>
        <taxon>Basidiomycota</taxon>
        <taxon>Agaricomycotina</taxon>
        <taxon>Agaricomycetes</taxon>
        <taxon>Phallomycetidae</taxon>
        <taxon>Geastrales</taxon>
        <taxon>Sphaerobolaceae</taxon>
        <taxon>Sphaerobolus</taxon>
    </lineage>
</organism>
<feature type="signal peptide" evidence="3">
    <location>
        <begin position="1"/>
        <end position="20"/>
    </location>
</feature>
<gene>
    <name evidence="4" type="ORF">M422DRAFT_781074</name>
</gene>
<reference evidence="4 5" key="1">
    <citation type="submission" date="2014-06" db="EMBL/GenBank/DDBJ databases">
        <title>Evolutionary Origins and Diversification of the Mycorrhizal Mutualists.</title>
        <authorList>
            <consortium name="DOE Joint Genome Institute"/>
            <consortium name="Mycorrhizal Genomics Consortium"/>
            <person name="Kohler A."/>
            <person name="Kuo A."/>
            <person name="Nagy L.G."/>
            <person name="Floudas D."/>
            <person name="Copeland A."/>
            <person name="Barry K.W."/>
            <person name="Cichocki N."/>
            <person name="Veneault-Fourrey C."/>
            <person name="LaButti K."/>
            <person name="Lindquist E.A."/>
            <person name="Lipzen A."/>
            <person name="Lundell T."/>
            <person name="Morin E."/>
            <person name="Murat C."/>
            <person name="Riley R."/>
            <person name="Ohm R."/>
            <person name="Sun H."/>
            <person name="Tunlid A."/>
            <person name="Henrissat B."/>
            <person name="Grigoriev I.V."/>
            <person name="Hibbett D.S."/>
            <person name="Martin F."/>
        </authorList>
    </citation>
    <scope>NUCLEOTIDE SEQUENCE [LARGE SCALE GENOMIC DNA]</scope>
    <source>
        <strain evidence="4 5">SS14</strain>
    </source>
</reference>
<keyword evidence="5" id="KW-1185">Reference proteome</keyword>
<evidence type="ECO:0000256" key="1">
    <source>
        <dbReference type="SAM" id="MobiDB-lite"/>
    </source>
</evidence>
<evidence type="ECO:0000256" key="3">
    <source>
        <dbReference type="SAM" id="SignalP"/>
    </source>
</evidence>
<feature type="region of interest" description="Disordered" evidence="1">
    <location>
        <begin position="350"/>
        <end position="372"/>
    </location>
</feature>
<feature type="compositionally biased region" description="Polar residues" evidence="1">
    <location>
        <begin position="303"/>
        <end position="316"/>
    </location>
</feature>
<dbReference type="OrthoDB" id="195231at2759"/>